<feature type="transmembrane region" description="Helical" evidence="2">
    <location>
        <begin position="20"/>
        <end position="37"/>
    </location>
</feature>
<dbReference type="RefSeq" id="WP_200759229.1">
    <property type="nucleotide sequence ID" value="NZ_AP023366.1"/>
</dbReference>
<dbReference type="KEGG" id="eff:skT53_00450"/>
<evidence type="ECO:0000256" key="1">
    <source>
        <dbReference type="SAM" id="MobiDB-lite"/>
    </source>
</evidence>
<evidence type="ECO:0000313" key="4">
    <source>
        <dbReference type="Proteomes" id="UP000593802"/>
    </source>
</evidence>
<protein>
    <submittedName>
        <fullName evidence="3">Uncharacterized protein</fullName>
    </submittedName>
</protein>
<feature type="region of interest" description="Disordered" evidence="1">
    <location>
        <begin position="140"/>
        <end position="165"/>
    </location>
</feature>
<feature type="transmembrane region" description="Helical" evidence="2">
    <location>
        <begin position="43"/>
        <end position="60"/>
    </location>
</feature>
<name>A0A7I8D964_9BACL</name>
<reference evidence="3 4" key="1">
    <citation type="submission" date="2020-08" db="EMBL/GenBank/DDBJ databases">
        <title>Complete Genome Sequence of Effusibacillus dendaii Strain skT53, Isolated from Farmland soil.</title>
        <authorList>
            <person name="Konishi T."/>
            <person name="Kawasaki H."/>
        </authorList>
    </citation>
    <scope>NUCLEOTIDE SEQUENCE [LARGE SCALE GENOMIC DNA]</scope>
    <source>
        <strain evidence="4">skT53</strain>
    </source>
</reference>
<accession>A0A7I8D964</accession>
<organism evidence="3 4">
    <name type="scientific">Effusibacillus dendaii</name>
    <dbReference type="NCBI Taxonomy" id="2743772"/>
    <lineage>
        <taxon>Bacteria</taxon>
        <taxon>Bacillati</taxon>
        <taxon>Bacillota</taxon>
        <taxon>Bacilli</taxon>
        <taxon>Bacillales</taxon>
        <taxon>Alicyclobacillaceae</taxon>
        <taxon>Effusibacillus</taxon>
    </lineage>
</organism>
<evidence type="ECO:0000256" key="2">
    <source>
        <dbReference type="SAM" id="Phobius"/>
    </source>
</evidence>
<dbReference type="EMBL" id="AP023366">
    <property type="protein sequence ID" value="BCJ85060.1"/>
    <property type="molecule type" value="Genomic_DNA"/>
</dbReference>
<dbReference type="Proteomes" id="UP000593802">
    <property type="component" value="Chromosome"/>
</dbReference>
<keyword evidence="2" id="KW-1133">Transmembrane helix</keyword>
<proteinExistence type="predicted"/>
<gene>
    <name evidence="3" type="ORF">skT53_00450</name>
</gene>
<feature type="transmembrane region" description="Helical" evidence="2">
    <location>
        <begin position="67"/>
        <end position="88"/>
    </location>
</feature>
<keyword evidence="2" id="KW-0472">Membrane</keyword>
<keyword evidence="4" id="KW-1185">Reference proteome</keyword>
<sequence length="165" mass="18882">MTTGQNQQMGQSPQRFEWKLFWLTGLILGVLGGVFSLFGKNWFNFSVPGGMMIASWVAVNRSKGKRFWAGVAASALAGIVGWLLFLALHTQLLSQEETTFGQIALFSLSFLAPMFLIVCVFGSWVFANTRERQLHRLEQRRQAQKTNQKERPVNRPKRKYKKKKK</sequence>
<evidence type="ECO:0000313" key="3">
    <source>
        <dbReference type="EMBL" id="BCJ85060.1"/>
    </source>
</evidence>
<keyword evidence="2" id="KW-0812">Transmembrane</keyword>
<feature type="compositionally biased region" description="Basic residues" evidence="1">
    <location>
        <begin position="154"/>
        <end position="165"/>
    </location>
</feature>
<feature type="transmembrane region" description="Helical" evidence="2">
    <location>
        <begin position="100"/>
        <end position="127"/>
    </location>
</feature>
<dbReference type="AlphaFoldDB" id="A0A7I8D964"/>
<feature type="compositionally biased region" description="Basic and acidic residues" evidence="1">
    <location>
        <begin position="140"/>
        <end position="153"/>
    </location>
</feature>